<dbReference type="VEuPathDB" id="TriTrypDB:TM35_000182180"/>
<dbReference type="RefSeq" id="XP_028882227.1">
    <property type="nucleotide sequence ID" value="XM_029026531.1"/>
</dbReference>
<dbReference type="Gene3D" id="1.10.238.10">
    <property type="entry name" value="EF-hand"/>
    <property type="match status" value="1"/>
</dbReference>
<dbReference type="STRING" id="67003.A0A1X0NU74"/>
<dbReference type="OrthoDB" id="26525at2759"/>
<name>A0A1X0NU74_9TRYP</name>
<dbReference type="InterPro" id="IPR050230">
    <property type="entry name" value="CALM/Myosin/TropC-like"/>
</dbReference>
<dbReference type="InterPro" id="IPR002048">
    <property type="entry name" value="EF_hand_dom"/>
</dbReference>
<dbReference type="PANTHER" id="PTHR23048:SF0">
    <property type="entry name" value="CALMODULIN LIKE 3"/>
    <property type="match status" value="1"/>
</dbReference>
<dbReference type="PROSITE" id="PS50222">
    <property type="entry name" value="EF_HAND_2"/>
    <property type="match status" value="2"/>
</dbReference>
<evidence type="ECO:0000313" key="3">
    <source>
        <dbReference type="EMBL" id="ORC88161.1"/>
    </source>
</evidence>
<comment type="caution">
    <text evidence="3">The sequence shown here is derived from an EMBL/GenBank/DDBJ whole genome shotgun (WGS) entry which is preliminary data.</text>
</comment>
<dbReference type="PANTHER" id="PTHR23048">
    <property type="entry name" value="MYOSIN LIGHT CHAIN 1, 3"/>
    <property type="match status" value="1"/>
</dbReference>
<protein>
    <submittedName>
        <fullName evidence="3">Calmodulin</fullName>
    </submittedName>
</protein>
<evidence type="ECO:0000259" key="2">
    <source>
        <dbReference type="PROSITE" id="PS50222"/>
    </source>
</evidence>
<proteinExistence type="predicted"/>
<dbReference type="Pfam" id="PF13499">
    <property type="entry name" value="EF-hand_7"/>
    <property type="match status" value="1"/>
</dbReference>
<dbReference type="Proteomes" id="UP000192257">
    <property type="component" value="Unassembled WGS sequence"/>
</dbReference>
<evidence type="ECO:0000313" key="4">
    <source>
        <dbReference type="Proteomes" id="UP000192257"/>
    </source>
</evidence>
<evidence type="ECO:0000256" key="1">
    <source>
        <dbReference type="ARBA" id="ARBA00022737"/>
    </source>
</evidence>
<dbReference type="GeneID" id="39986311"/>
<accession>A0A1X0NU74</accession>
<reference evidence="3 4" key="1">
    <citation type="submission" date="2017-03" db="EMBL/GenBank/DDBJ databases">
        <title>An alternative strategy for trypanosome survival in the mammalian bloodstream revealed through genome and transcriptome analysis of the ubiquitous bovine parasite Trypanosoma (Megatrypanum) theileri.</title>
        <authorList>
            <person name="Kelly S."/>
            <person name="Ivens A."/>
            <person name="Mott A."/>
            <person name="O'Neill E."/>
            <person name="Emms D."/>
            <person name="Macleod O."/>
            <person name="Voorheis P."/>
            <person name="Matthews J."/>
            <person name="Matthews K."/>
            <person name="Carrington M."/>
        </authorList>
    </citation>
    <scope>NUCLEOTIDE SEQUENCE [LARGE SCALE GENOMIC DNA]</scope>
    <source>
        <strain evidence="3">Edinburgh</strain>
    </source>
</reference>
<keyword evidence="1" id="KW-0677">Repeat</keyword>
<sequence>MAVPKEWTDTWNLFDERRSGAVSQTDLRHILRSLGRRYTEAEFTELFAGLPDPVPQPDFVALMRRPYAGPSEDDLRTALRAFDATGSGRLRLAELVTLLTSLGEKMGEAEVRQLLAEVRTDEEGRVEIEELVRFLCTPVPSITPDIAELQKQLADSA</sequence>
<dbReference type="AlphaFoldDB" id="A0A1X0NU74"/>
<organism evidence="3 4">
    <name type="scientific">Trypanosoma theileri</name>
    <dbReference type="NCBI Taxonomy" id="67003"/>
    <lineage>
        <taxon>Eukaryota</taxon>
        <taxon>Discoba</taxon>
        <taxon>Euglenozoa</taxon>
        <taxon>Kinetoplastea</taxon>
        <taxon>Metakinetoplastina</taxon>
        <taxon>Trypanosomatida</taxon>
        <taxon>Trypanosomatidae</taxon>
        <taxon>Trypanosoma</taxon>
    </lineage>
</organism>
<dbReference type="SUPFAM" id="SSF47473">
    <property type="entry name" value="EF-hand"/>
    <property type="match status" value="1"/>
</dbReference>
<dbReference type="CDD" id="cd00051">
    <property type="entry name" value="EFh"/>
    <property type="match status" value="1"/>
</dbReference>
<feature type="domain" description="EF-hand" evidence="2">
    <location>
        <begin position="2"/>
        <end position="37"/>
    </location>
</feature>
<dbReference type="GO" id="GO:0016460">
    <property type="term" value="C:myosin II complex"/>
    <property type="evidence" value="ECO:0007669"/>
    <property type="project" value="TreeGrafter"/>
</dbReference>
<gene>
    <name evidence="3" type="ORF">TM35_000182180</name>
</gene>
<feature type="domain" description="EF-hand" evidence="2">
    <location>
        <begin position="70"/>
        <end position="105"/>
    </location>
</feature>
<dbReference type="SMART" id="SM00054">
    <property type="entry name" value="EFh"/>
    <property type="match status" value="2"/>
</dbReference>
<keyword evidence="4" id="KW-1185">Reference proteome</keyword>
<dbReference type="EMBL" id="NBCO01000018">
    <property type="protein sequence ID" value="ORC88161.1"/>
    <property type="molecule type" value="Genomic_DNA"/>
</dbReference>
<dbReference type="InterPro" id="IPR011992">
    <property type="entry name" value="EF-hand-dom_pair"/>
</dbReference>
<dbReference type="FunFam" id="1.10.238.10:FF:000003">
    <property type="entry name" value="Calmodulin A"/>
    <property type="match status" value="1"/>
</dbReference>
<dbReference type="GO" id="GO:0005509">
    <property type="term" value="F:calcium ion binding"/>
    <property type="evidence" value="ECO:0007669"/>
    <property type="project" value="InterPro"/>
</dbReference>